<dbReference type="Proteomes" id="UP000002668">
    <property type="component" value="Genome"/>
</dbReference>
<accession>E5R514</accession>
<protein>
    <submittedName>
        <fullName evidence="1">Predicted protein</fullName>
    </submittedName>
</protein>
<keyword evidence="2" id="KW-1185">Reference proteome</keyword>
<evidence type="ECO:0000313" key="1">
    <source>
        <dbReference type="EMBL" id="CBX92287.1"/>
    </source>
</evidence>
<dbReference type="InParanoid" id="E5R514"/>
<dbReference type="AlphaFoldDB" id="E5R514"/>
<dbReference type="HOGENOM" id="CLU_3279628_0_0_1"/>
<sequence length="41" mass="4823">MTLDVRSKRKVSFRDLYCTNPCNDKKRIEETNGGLLVDSYR</sequence>
<name>E5R514_LEPMJ</name>
<reference evidence="2" key="1">
    <citation type="journal article" date="2011" name="Nat. Commun.">
        <title>Effector diversification within compartments of the Leptosphaeria maculans genome affected by Repeat-Induced Point mutations.</title>
        <authorList>
            <person name="Rouxel T."/>
            <person name="Grandaubert J."/>
            <person name="Hane J.K."/>
            <person name="Hoede C."/>
            <person name="van de Wouw A.P."/>
            <person name="Couloux A."/>
            <person name="Dominguez V."/>
            <person name="Anthouard V."/>
            <person name="Bally P."/>
            <person name="Bourras S."/>
            <person name="Cozijnsen A.J."/>
            <person name="Ciuffetti L.M."/>
            <person name="Degrave A."/>
            <person name="Dilmaghani A."/>
            <person name="Duret L."/>
            <person name="Fudal I."/>
            <person name="Goodwin S.B."/>
            <person name="Gout L."/>
            <person name="Glaser N."/>
            <person name="Linglin J."/>
            <person name="Kema G.H.J."/>
            <person name="Lapalu N."/>
            <person name="Lawrence C.B."/>
            <person name="May K."/>
            <person name="Meyer M."/>
            <person name="Ollivier B."/>
            <person name="Poulain J."/>
            <person name="Schoch C.L."/>
            <person name="Simon A."/>
            <person name="Spatafora J.W."/>
            <person name="Stachowiak A."/>
            <person name="Turgeon B.G."/>
            <person name="Tyler B.M."/>
            <person name="Vincent D."/>
            <person name="Weissenbach J."/>
            <person name="Amselem J."/>
            <person name="Quesneville H."/>
            <person name="Oliver R.P."/>
            <person name="Wincker P."/>
            <person name="Balesdent M.-H."/>
            <person name="Howlett B.J."/>
        </authorList>
    </citation>
    <scope>NUCLEOTIDE SEQUENCE [LARGE SCALE GENOMIC DNA]</scope>
    <source>
        <strain evidence="2">JN3 / isolate v23.1.3 / race Av1-4-5-6-7-8</strain>
    </source>
</reference>
<evidence type="ECO:0000313" key="2">
    <source>
        <dbReference type="Proteomes" id="UP000002668"/>
    </source>
</evidence>
<dbReference type="VEuPathDB" id="FungiDB:LEMA_uP049930.1"/>
<dbReference type="EMBL" id="FP929083">
    <property type="protein sequence ID" value="CBX92287.1"/>
    <property type="molecule type" value="Genomic_DNA"/>
</dbReference>
<gene>
    <name evidence="1" type="ORF">LEMA_uP049930.1</name>
</gene>
<dbReference type="OrthoDB" id="538223at2759"/>
<proteinExistence type="predicted"/>
<organism evidence="2">
    <name type="scientific">Leptosphaeria maculans (strain JN3 / isolate v23.1.3 / race Av1-4-5-6-7-8)</name>
    <name type="common">Blackleg fungus</name>
    <name type="synonym">Phoma lingam</name>
    <dbReference type="NCBI Taxonomy" id="985895"/>
    <lineage>
        <taxon>Eukaryota</taxon>
        <taxon>Fungi</taxon>
        <taxon>Dikarya</taxon>
        <taxon>Ascomycota</taxon>
        <taxon>Pezizomycotina</taxon>
        <taxon>Dothideomycetes</taxon>
        <taxon>Pleosporomycetidae</taxon>
        <taxon>Pleosporales</taxon>
        <taxon>Pleosporineae</taxon>
        <taxon>Leptosphaeriaceae</taxon>
        <taxon>Plenodomus</taxon>
        <taxon>Plenodomus lingam/Leptosphaeria maculans species complex</taxon>
    </lineage>
</organism>